<feature type="compositionally biased region" description="Polar residues" evidence="1">
    <location>
        <begin position="110"/>
        <end position="123"/>
    </location>
</feature>
<dbReference type="InParanoid" id="K3Y922"/>
<dbReference type="PANTHER" id="PTHR33065:SF93">
    <property type="entry name" value="DUF6598 DOMAIN-CONTAINING PROTEIN"/>
    <property type="match status" value="1"/>
</dbReference>
<feature type="domain" description="DUF6598" evidence="2">
    <location>
        <begin position="153"/>
        <end position="294"/>
    </location>
</feature>
<dbReference type="STRING" id="4555.K3Y922"/>
<feature type="region of interest" description="Disordered" evidence="1">
    <location>
        <begin position="84"/>
        <end position="137"/>
    </location>
</feature>
<evidence type="ECO:0000313" key="4">
    <source>
        <dbReference type="Proteomes" id="UP000004995"/>
    </source>
</evidence>
<organism evidence="3 4">
    <name type="scientific">Setaria italica</name>
    <name type="common">Foxtail millet</name>
    <name type="synonym">Panicum italicum</name>
    <dbReference type="NCBI Taxonomy" id="4555"/>
    <lineage>
        <taxon>Eukaryota</taxon>
        <taxon>Viridiplantae</taxon>
        <taxon>Streptophyta</taxon>
        <taxon>Embryophyta</taxon>
        <taxon>Tracheophyta</taxon>
        <taxon>Spermatophyta</taxon>
        <taxon>Magnoliopsida</taxon>
        <taxon>Liliopsida</taxon>
        <taxon>Poales</taxon>
        <taxon>Poaceae</taxon>
        <taxon>PACMAD clade</taxon>
        <taxon>Panicoideae</taxon>
        <taxon>Panicodae</taxon>
        <taxon>Paniceae</taxon>
        <taxon>Cenchrinae</taxon>
        <taxon>Setaria</taxon>
    </lineage>
</organism>
<dbReference type="Pfam" id="PF20241">
    <property type="entry name" value="DUF6598"/>
    <property type="match status" value="1"/>
</dbReference>
<dbReference type="InterPro" id="IPR046533">
    <property type="entry name" value="DUF6598"/>
</dbReference>
<dbReference type="HOGENOM" id="CLU_938119_0_0_1"/>
<reference evidence="3" key="2">
    <citation type="submission" date="2018-08" db="UniProtKB">
        <authorList>
            <consortium name="EnsemblPlants"/>
        </authorList>
    </citation>
    <scope>IDENTIFICATION</scope>
    <source>
        <strain evidence="3">Yugu1</strain>
    </source>
</reference>
<feature type="compositionally biased region" description="Basic residues" evidence="1">
    <location>
        <begin position="91"/>
        <end position="100"/>
    </location>
</feature>
<evidence type="ECO:0000259" key="2">
    <source>
        <dbReference type="Pfam" id="PF20241"/>
    </source>
</evidence>
<dbReference type="AlphaFoldDB" id="K3Y922"/>
<dbReference type="PANTHER" id="PTHR33065">
    <property type="entry name" value="OS07G0486400 PROTEIN"/>
    <property type="match status" value="1"/>
</dbReference>
<reference evidence="4" key="1">
    <citation type="journal article" date="2012" name="Nat. Biotechnol.">
        <title>Reference genome sequence of the model plant Setaria.</title>
        <authorList>
            <person name="Bennetzen J.L."/>
            <person name="Schmutz J."/>
            <person name="Wang H."/>
            <person name="Percifield R."/>
            <person name="Hawkins J."/>
            <person name="Pontaroli A.C."/>
            <person name="Estep M."/>
            <person name="Feng L."/>
            <person name="Vaughn J.N."/>
            <person name="Grimwood J."/>
            <person name="Jenkins J."/>
            <person name="Barry K."/>
            <person name="Lindquist E."/>
            <person name="Hellsten U."/>
            <person name="Deshpande S."/>
            <person name="Wang X."/>
            <person name="Wu X."/>
            <person name="Mitros T."/>
            <person name="Triplett J."/>
            <person name="Yang X."/>
            <person name="Ye C.Y."/>
            <person name="Mauro-Herrera M."/>
            <person name="Wang L."/>
            <person name="Li P."/>
            <person name="Sharma M."/>
            <person name="Sharma R."/>
            <person name="Ronald P.C."/>
            <person name="Panaud O."/>
            <person name="Kellogg E.A."/>
            <person name="Brutnell T.P."/>
            <person name="Doust A.N."/>
            <person name="Tuskan G.A."/>
            <person name="Rokhsar D."/>
            <person name="Devos K.M."/>
        </authorList>
    </citation>
    <scope>NUCLEOTIDE SEQUENCE [LARGE SCALE GENOMIC DNA]</scope>
    <source>
        <strain evidence="4">cv. Yugu1</strain>
    </source>
</reference>
<name>K3Y922_SETIT</name>
<protein>
    <recommendedName>
        <fullName evidence="2">DUF6598 domain-containing protein</fullName>
    </recommendedName>
</protein>
<accession>K3Y922</accession>
<dbReference type="eggNOG" id="ENOG502R54Z">
    <property type="taxonomic scope" value="Eukaryota"/>
</dbReference>
<dbReference type="EMBL" id="AGNK02004523">
    <property type="status" value="NOT_ANNOTATED_CDS"/>
    <property type="molecule type" value="Genomic_DNA"/>
</dbReference>
<dbReference type="Gramene" id="KQK99156">
    <property type="protein sequence ID" value="KQK99156"/>
    <property type="gene ID" value="SETIT_010714mg"/>
</dbReference>
<dbReference type="EnsemblPlants" id="KQK99156">
    <property type="protein sequence ID" value="KQK99156"/>
    <property type="gene ID" value="SETIT_010714mg"/>
</dbReference>
<keyword evidence="4" id="KW-1185">Reference proteome</keyword>
<proteinExistence type="predicted"/>
<evidence type="ECO:0000313" key="3">
    <source>
        <dbReference type="EnsemblPlants" id="KQK99156"/>
    </source>
</evidence>
<dbReference type="Proteomes" id="UP000004995">
    <property type="component" value="Unassembled WGS sequence"/>
</dbReference>
<evidence type="ECO:0000256" key="1">
    <source>
        <dbReference type="SAM" id="MobiDB-lite"/>
    </source>
</evidence>
<sequence length="297" mass="33612">MASRRRFAKANRFLRRRRRPTSFDGDFGLDDLFEEHAESKEEKQHANHKIGSTMCRYEPLFSDEEVAEAEAAARLKRVAEKKAREAERLSGWRRRRHGRRSGSNGAGRSMTPSSNRSADTIQRPSPACEPAPVPPLQHTNETYQTECRMHFSANILSVKVVSSDIGFPIHVYGTVIARDSVDKKCVYLFRCHRRDSQLIKSEDESLILTGPARGLLLIDFIWLETDLKIKGERGQDKILSKGLPEIDGRLSSILENIKVRDITCDSRLSTVEVKYAVVKSAVEATVEIQVIHGTFYG</sequence>